<evidence type="ECO:0000313" key="2">
    <source>
        <dbReference type="Proteomes" id="UP000193067"/>
    </source>
</evidence>
<proteinExistence type="predicted"/>
<organism evidence="1 2">
    <name type="scientific">Trametes coccinea (strain BRFM310)</name>
    <name type="common">Pycnoporus coccineus</name>
    <dbReference type="NCBI Taxonomy" id="1353009"/>
    <lineage>
        <taxon>Eukaryota</taxon>
        <taxon>Fungi</taxon>
        <taxon>Dikarya</taxon>
        <taxon>Basidiomycota</taxon>
        <taxon>Agaricomycotina</taxon>
        <taxon>Agaricomycetes</taxon>
        <taxon>Polyporales</taxon>
        <taxon>Polyporaceae</taxon>
        <taxon>Trametes</taxon>
    </lineage>
</organism>
<keyword evidence="2" id="KW-1185">Reference proteome</keyword>
<evidence type="ECO:0000313" key="1">
    <source>
        <dbReference type="EMBL" id="OSD08359.1"/>
    </source>
</evidence>
<gene>
    <name evidence="1" type="ORF">PYCCODRAFT_13768</name>
</gene>
<reference evidence="1 2" key="1">
    <citation type="journal article" date="2015" name="Biotechnol. Biofuels">
        <title>Enhanced degradation of softwood versus hardwood by the white-rot fungus Pycnoporus coccineus.</title>
        <authorList>
            <person name="Couturier M."/>
            <person name="Navarro D."/>
            <person name="Chevret D."/>
            <person name="Henrissat B."/>
            <person name="Piumi F."/>
            <person name="Ruiz-Duenas F.J."/>
            <person name="Martinez A.T."/>
            <person name="Grigoriev I.V."/>
            <person name="Riley R."/>
            <person name="Lipzen A."/>
            <person name="Berrin J.G."/>
            <person name="Master E.R."/>
            <person name="Rosso M.N."/>
        </authorList>
    </citation>
    <scope>NUCLEOTIDE SEQUENCE [LARGE SCALE GENOMIC DNA]</scope>
    <source>
        <strain evidence="1 2">BRFM310</strain>
    </source>
</reference>
<sequence>MYLPYRHALASERLPPPIHCCLISSSHVSYTPHSTITISIRQQQISISISIPPPLTTPPAFSHVLKPLSSSKLHSIARTYPHLYALNPTSLGYRTVTYIFTIKLVLSRPSPGTLSFGPSSSHARASGAKTASPPFRCTCHVCSHSRSRSLVQYHHGFDARHFTLRSSDERVRYSMVRALHTYILCIHHTILRE</sequence>
<dbReference type="AlphaFoldDB" id="A0A1Y2J4M5"/>
<dbReference type="Proteomes" id="UP000193067">
    <property type="component" value="Unassembled WGS sequence"/>
</dbReference>
<accession>A0A1Y2J4M5</accession>
<dbReference type="EMBL" id="KZ084086">
    <property type="protein sequence ID" value="OSD08359.1"/>
    <property type="molecule type" value="Genomic_DNA"/>
</dbReference>
<protein>
    <submittedName>
        <fullName evidence="1">Uncharacterized protein</fullName>
    </submittedName>
</protein>
<name>A0A1Y2J4M5_TRAC3</name>